<evidence type="ECO:0000259" key="2">
    <source>
        <dbReference type="Pfam" id="PF14292"/>
    </source>
</evidence>
<evidence type="ECO:0000259" key="1">
    <source>
        <dbReference type="Pfam" id="PF09603"/>
    </source>
</evidence>
<dbReference type="InterPro" id="IPR011871">
    <property type="entry name" value="Fib_succ_major"/>
</dbReference>
<evidence type="ECO:0008006" key="5">
    <source>
        <dbReference type="Google" id="ProtNLM"/>
    </source>
</evidence>
<dbReference type="Proteomes" id="UP000298285">
    <property type="component" value="Unassembled WGS sequence"/>
</dbReference>
<gene>
    <name evidence="3" type="ORF">E4T88_13460</name>
</gene>
<dbReference type="AlphaFoldDB" id="A0A4Y9ILQ9"/>
<dbReference type="EMBL" id="SPPK01000004">
    <property type="protein sequence ID" value="TFU88869.1"/>
    <property type="molecule type" value="Genomic_DNA"/>
</dbReference>
<dbReference type="Pfam" id="PF14292">
    <property type="entry name" value="SusE"/>
    <property type="match status" value="1"/>
</dbReference>
<dbReference type="NCBIfam" id="TIGR02145">
    <property type="entry name" value="Fib_succ_major"/>
    <property type="match status" value="1"/>
</dbReference>
<dbReference type="OrthoDB" id="9805760at2"/>
<dbReference type="InterPro" id="IPR025970">
    <property type="entry name" value="SusE"/>
</dbReference>
<name>A0A4Y9ILQ9_9BACT</name>
<dbReference type="PROSITE" id="PS51257">
    <property type="entry name" value="PROKAR_LIPOPROTEIN"/>
    <property type="match status" value="1"/>
</dbReference>
<feature type="domain" description="Fibrobacter succinogenes major paralogous" evidence="1">
    <location>
        <begin position="515"/>
        <end position="709"/>
    </location>
</feature>
<proteinExistence type="predicted"/>
<dbReference type="RefSeq" id="WP_135106270.1">
    <property type="nucleotide sequence ID" value="NZ_JADGKW010000004.1"/>
</dbReference>
<reference evidence="3 4" key="1">
    <citation type="submission" date="2019-03" db="EMBL/GenBank/DDBJ databases">
        <title>Diversity of the mouse oral microbiome.</title>
        <authorList>
            <person name="Joseph S."/>
            <person name="Aduse-Opoku J."/>
            <person name="Curtis M."/>
            <person name="Wade W."/>
            <person name="Hashim A."/>
        </authorList>
    </citation>
    <scope>NUCLEOTIDE SEQUENCE [LARGE SCALE GENOMIC DNA]</scope>
    <source>
        <strain evidence="3 4">P11</strain>
    </source>
</reference>
<comment type="caution">
    <text evidence="3">The sequence shown here is derived from an EMBL/GenBank/DDBJ whole genome shotgun (WGS) entry which is preliminary data.</text>
</comment>
<evidence type="ECO:0000313" key="3">
    <source>
        <dbReference type="EMBL" id="TFU88869.1"/>
    </source>
</evidence>
<organism evidence="3 4">
    <name type="scientific">Dysgonomonas mossii</name>
    <dbReference type="NCBI Taxonomy" id="163665"/>
    <lineage>
        <taxon>Bacteria</taxon>
        <taxon>Pseudomonadati</taxon>
        <taxon>Bacteroidota</taxon>
        <taxon>Bacteroidia</taxon>
        <taxon>Bacteroidales</taxon>
        <taxon>Dysgonomonadaceae</taxon>
        <taxon>Dysgonomonas</taxon>
    </lineage>
</organism>
<accession>A0A4Y9ILQ9</accession>
<sequence>MNKMIRNAILAVTGILIVLVSCNTENDFYEVGRQPVFLKYPSKDTTWVLNYQKPDSLYRFSWESKRNYIEYNLIFSLSEDMSTQKVEVGAGIKTDFYLTTMQVDSILSSMNIGIGEQHTIYWSIDVVDPEAGWCDEIRKLTITRCDLPTNVIMLDSPSSLAELTLDKANPENLITFSWTCQTEVKDYVLEMSFDSNFDNVIQIENGSEKSHEFSNKYFDDMLKNHGVALGQSIPLYWRVKGTGNLNNPIENSAEREISIRRFARDPAQVTLATPAEGSTVLLALESASDMFQFKWSCDTTGVTYKVKLYDKELNVSVEFDAGSNKAYSISQIDFDQLLEQKFEMVASQKKKMYWEVIPNDPLRAVSKHTGTFTVRRFLAVTAAPKIKLTALPTDATAYTLNVSTPTANLATVNWDCSATGVTYAIEYSLNADMTHSKVKELTTNKTVGFTHSLLDDMLSDLGASYWTKTVYWRIVTTVAVMTEPSDIHNMKLTGMIKPLVDKRDASFPQTYPVTKIGNNFWMGANLRATKYSDGTAFTTVDLASKTYTGGAVTDANVIGQYYTWPTALRTWQSAGSSENSIIQGVCPDGWHVSTLSDWNALISTLSPNPAKKVKSTQYWNNQWEVTNSSGLNLVPGGVFWHGNVGAPDNADSGGKSGYWTTTVGSSTTAYMVEIFDWNSNDIVPWHYLSRPWSEGDGTASKMVNVRCVRNMN</sequence>
<evidence type="ECO:0000313" key="4">
    <source>
        <dbReference type="Proteomes" id="UP000298285"/>
    </source>
</evidence>
<dbReference type="Pfam" id="PF09603">
    <property type="entry name" value="Fib_succ_major"/>
    <property type="match status" value="1"/>
</dbReference>
<feature type="domain" description="SusE outer membrane protein" evidence="2">
    <location>
        <begin position="153"/>
        <end position="240"/>
    </location>
</feature>
<protein>
    <recommendedName>
        <fullName evidence="5">Fibrobacter succinogenes major paralogous domain-containing protein</fullName>
    </recommendedName>
</protein>